<feature type="domain" description="Insecticide toxin TcdB middle/N-terminal" evidence="6">
    <location>
        <begin position="821"/>
        <end position="951"/>
    </location>
</feature>
<dbReference type="SUPFAM" id="SSF69318">
    <property type="entry name" value="Integrin alpha N-terminal domain"/>
    <property type="match status" value="1"/>
</dbReference>
<dbReference type="PANTHER" id="PTHR32305">
    <property type="match status" value="1"/>
</dbReference>
<dbReference type="Pfam" id="PF12255">
    <property type="entry name" value="TcdB_toxin_midC"/>
    <property type="match status" value="1"/>
</dbReference>
<feature type="domain" description="Insecticide toxin TcdB middle/C-terminal" evidence="5">
    <location>
        <begin position="1028"/>
        <end position="1154"/>
    </location>
</feature>
<gene>
    <name evidence="7" type="ORF">G7Y89_g14312</name>
</gene>
<feature type="compositionally biased region" description="Polar residues" evidence="4">
    <location>
        <begin position="1933"/>
        <end position="1943"/>
    </location>
</feature>
<dbReference type="InterPro" id="IPR028994">
    <property type="entry name" value="Integrin_alpha_N"/>
</dbReference>
<evidence type="ECO:0000256" key="2">
    <source>
        <dbReference type="ARBA" id="ARBA00022525"/>
    </source>
</evidence>
<dbReference type="EMBL" id="JAAMPI010001856">
    <property type="protein sequence ID" value="KAF4622714.1"/>
    <property type="molecule type" value="Genomic_DNA"/>
</dbReference>
<dbReference type="GO" id="GO:0005737">
    <property type="term" value="C:cytoplasm"/>
    <property type="evidence" value="ECO:0007669"/>
    <property type="project" value="InterPro"/>
</dbReference>
<evidence type="ECO:0000256" key="4">
    <source>
        <dbReference type="SAM" id="MobiDB-lite"/>
    </source>
</evidence>
<dbReference type="InterPro" id="IPR022385">
    <property type="entry name" value="Rhs_assc_core"/>
</dbReference>
<dbReference type="Gene3D" id="2.180.10.10">
    <property type="entry name" value="RHS repeat-associated core"/>
    <property type="match status" value="1"/>
</dbReference>
<comment type="subcellular location">
    <subcellularLocation>
        <location evidence="1">Secreted</location>
    </subcellularLocation>
</comment>
<dbReference type="PANTHER" id="PTHR32305:SF15">
    <property type="entry name" value="PROTEIN RHSA-RELATED"/>
    <property type="match status" value="1"/>
</dbReference>
<name>A0A8H4R3D2_9HELO</name>
<dbReference type="GO" id="GO:0005576">
    <property type="term" value="C:extracellular region"/>
    <property type="evidence" value="ECO:0007669"/>
    <property type="project" value="UniProtKB-SubCell"/>
</dbReference>
<reference evidence="7 8" key="1">
    <citation type="submission" date="2020-03" db="EMBL/GenBank/DDBJ databases">
        <title>Draft Genome Sequence of Cudoniella acicularis.</title>
        <authorList>
            <person name="Buettner E."/>
            <person name="Kellner H."/>
        </authorList>
    </citation>
    <scope>NUCLEOTIDE SEQUENCE [LARGE SCALE GENOMIC DNA]</scope>
    <source>
        <strain evidence="7 8">DSM 108380</strain>
    </source>
</reference>
<dbReference type="Proteomes" id="UP000566819">
    <property type="component" value="Unassembled WGS sequence"/>
</dbReference>
<feature type="region of interest" description="Disordered" evidence="4">
    <location>
        <begin position="1922"/>
        <end position="1943"/>
    </location>
</feature>
<keyword evidence="8" id="KW-1185">Reference proteome</keyword>
<evidence type="ECO:0000259" key="6">
    <source>
        <dbReference type="Pfam" id="PF12256"/>
    </source>
</evidence>
<proteinExistence type="predicted"/>
<protein>
    <recommendedName>
        <fullName evidence="9">SpvB-domain-containing protein</fullName>
    </recommendedName>
</protein>
<evidence type="ECO:0000313" key="7">
    <source>
        <dbReference type="EMBL" id="KAF4622714.1"/>
    </source>
</evidence>
<dbReference type="InterPro" id="IPR050708">
    <property type="entry name" value="T6SS_VgrG/RHS"/>
</dbReference>
<evidence type="ECO:0000313" key="8">
    <source>
        <dbReference type="Proteomes" id="UP000566819"/>
    </source>
</evidence>
<dbReference type="InterPro" id="IPR003284">
    <property type="entry name" value="Sal_SpvB"/>
</dbReference>
<evidence type="ECO:0000256" key="1">
    <source>
        <dbReference type="ARBA" id="ARBA00004613"/>
    </source>
</evidence>
<dbReference type="OrthoDB" id="5426877at2759"/>
<dbReference type="PRINTS" id="PR01341">
    <property type="entry name" value="SALSPVBPROT"/>
</dbReference>
<feature type="compositionally biased region" description="Polar residues" evidence="4">
    <location>
        <begin position="106"/>
        <end position="122"/>
    </location>
</feature>
<evidence type="ECO:0000256" key="3">
    <source>
        <dbReference type="ARBA" id="ARBA00023026"/>
    </source>
</evidence>
<accession>A0A8H4R3D2</accession>
<organism evidence="7 8">
    <name type="scientific">Cudoniella acicularis</name>
    <dbReference type="NCBI Taxonomy" id="354080"/>
    <lineage>
        <taxon>Eukaryota</taxon>
        <taxon>Fungi</taxon>
        <taxon>Dikarya</taxon>
        <taxon>Ascomycota</taxon>
        <taxon>Pezizomycotina</taxon>
        <taxon>Leotiomycetes</taxon>
        <taxon>Helotiales</taxon>
        <taxon>Tricladiaceae</taxon>
        <taxon>Cudoniella</taxon>
    </lineage>
</organism>
<dbReference type="Pfam" id="PF03534">
    <property type="entry name" value="SpvB"/>
    <property type="match status" value="1"/>
</dbReference>
<feature type="compositionally biased region" description="Gly residues" evidence="4">
    <location>
        <begin position="134"/>
        <end position="143"/>
    </location>
</feature>
<dbReference type="NCBIfam" id="TIGR03696">
    <property type="entry name" value="Rhs_assc_core"/>
    <property type="match status" value="1"/>
</dbReference>
<comment type="caution">
    <text evidence="7">The sequence shown here is derived from an EMBL/GenBank/DDBJ whole genome shotgun (WGS) entry which is preliminary data.</text>
</comment>
<feature type="compositionally biased region" description="Basic and acidic residues" evidence="4">
    <location>
        <begin position="1922"/>
        <end position="1932"/>
    </location>
</feature>
<feature type="compositionally biased region" description="Polar residues" evidence="4">
    <location>
        <begin position="147"/>
        <end position="161"/>
    </location>
</feature>
<sequence length="2331" mass="262865">MAASYFSASAARTYAYDAFSFENAYQPVRHADSRGLQLPTASKKLISTYLSYFGLCFTLASRYPTKNNFDRILSVSRSDVDVGMAPHSGAHHGAASLDLRPAGNSNDFAQSISGQSGDNGSDSAGPLPSISLPKGGGSIGGMGEKFNVNSADGTGTSNIPIRTSPCRGGFAPSLSLSYSTGNGNGPFGLGWSLSETSITRKTTKGLPQYNDHTDSDVFLLGGMEDLVPLFRKDEHDAVLCDKDTGQPVLHEESRDGFRIRRYSPRIEGSFMRIERWTSIANPGEVHWRVTSPENVTSVYGSTTNAQLFDPCQTPNQDHRTFSWLLSEQYDMSGNAIAYTYKEEDSIGVDFNATNERNRTDKSRSSNRYLKTIRYGNKMPNRDPETWHAFSSFSIPEDDWMFTVVLDYGEIDEESPKFDDSAPWCCRKDPFSSYRSGFEIRTYRLCKRILMFHNFPTELSRDHYLVSSTNLKYTQESSITYLQSAMHVSYLLDGDMMTTKSLPPVEFEYSTFPRDEVLLELCAEDIDPISVQNMPSGVGGLSHQWADLDGEGLPGVLIEQDRGWFYKRNQSANNAPNTGRGHTIAPAFGPLEGVFSKPPLTFRSARGSLRDVQGDGLLDMVEMDNVTWGFFRREVLPNQGWAPFQEFKAIPNLRLGNVPSTFVDLTGDGLADIFITEDNAFVYYPSLGEEGYGEPSRIFQSLDEEKGPRLLLGDFEQTIHLADMSGDGLADLVRIRNGEVCYWPNTGYGRFGAKVTMDNGPWFHNEGSYNPRFLHVADIDGSGTSDLLYISPSGIDIFLNNAGNGFSARKRLSHVFPVDRFSTVETLDILGNGTTCIVWSSRLPGYSQASMKYIDLTRGKPHLLVGQKNNYGRQTRIKYAPSTKFYLDDRQAGVQWITTLPFPVQCVERVETFDQVSGNRFSSRYAYHHGFYDGFEREFRGFAMVEQWDTEEFDESLSATNLDRRWFSPPVHTKSWFSTGNFLGEGSSQLVSEYFKNPESHGTSEGISTTLLEDSVIPSGLNLNMTREACRALKGHLLRLEVYSDDKSRKAHIPYTVTESNYTARLLQPEDVHGHGIFDFVPRETMQLNLERNLSDPRIQHGLAVEVDEYGNTLKSIQIAYGRKSSPLKDVGDRECQERLLITYSENLITNKIDDSACYRLPRVYESRSYQLYGYENEHVECFGMSRFPKNELARLSAIPYEASPNGGKQKRLLGRSRTLFRSDDLEEILPAGRLESMAFPGESFSQAFTPGLLQNYRRPNPDARQPTWEDLIPNANEILGLKGGGHVDLDSDGNWWIPSGRSFFHKHQISPKEELAEGRKHFFLPKRFVDPFGNSSTVAFDQFDLLPTESVDALHNVVKCTHDYRVLQAYLVVDPNGNRSQCAFDELGHVVATAVMGKEGENQGDSLDTFRQATQKEIEQFFLEPHGPLQEVLLGNATTRVVYNFSRFWREPGAKKKEPIFQATIAREAHTSDPVPGKLKTQISFSYLDGMGRTIQTKAQARPKYGVQKWITSGWTIVNNKGNPVRQFEPFFDESHEYISDQKVGVSLILIYDAVDRVIATINPNHTWQKSTYDNWTSKKYDSNDTVLMNPQSDPDIGQFVKLLPEDYYLPTWYEQRISGQMGQDQKVAAQKSAKHSNTPAIVHLDILGRSFLSVADNGEYGEYTTRSRLDIQGRIQHIKDAKNRLVQTYTYNMVGSVINQNNLESGERWTMFDIGGGSLVRWDARSNRFRTLRDELGRTVATFLQQGENGCEMMIEKFIYGESLTRRNQNEGLVCVNGRGKIVKVYDQAGVLEQATYDFKGNLLYSDRQLAKNYKNILDWNEQVPLEDEVFVSQSTFDALNRCVELTSADDSVVYHMYDEAGHLQSLTGRIRDSDNHTSFVRDTEYNARGQRTSIQYGNGTDTHYSYDLNTFALVHTLTRRDERNSPDDQSKSPTSRSVAGSQVQNLHYTFDAVGNVTKITDVSQQRIFHKNIVVDPSNEYTYDPLYRLINATGREHLSLAKKPTAPGKLFTPSEHKNDGMAMSRYLESYGYDEVGNFVSMQHQNTSSSAQGWTRHYSYSEPSLLEPGVYNNRLSRTSIGSTTENYRYEGNAARHGNITSMPNLPLMKWDSQDQLRATARSISQNGVPETTWYVYDSAGQRVRKVTESYAGLDETPHRIKERIYVGVEIFRRFDGQGDIKLERQTLHVSDASGTVTMIETRTVGEEPHVPEQIFRYQLDNNVRSVCLELDEQARLLTYEEYTPYGATSYEAVGSQIGAPKRYGYTGKERDGENGLYYYGARYYCPATARWINCDPIGITGGLDAYIYVRCNPINFIDPDGRMSSDASSAL</sequence>
<keyword evidence="3" id="KW-0843">Virulence</keyword>
<dbReference type="InterPro" id="IPR022044">
    <property type="entry name" value="TcdB_toxin_mid/C"/>
</dbReference>
<dbReference type="Pfam" id="PF12256">
    <property type="entry name" value="TcdB_toxin_midN"/>
    <property type="match status" value="1"/>
</dbReference>
<dbReference type="InterPro" id="IPR022045">
    <property type="entry name" value="TcdB_toxin_mid/N"/>
</dbReference>
<keyword evidence="2" id="KW-0964">Secreted</keyword>
<evidence type="ECO:0000259" key="5">
    <source>
        <dbReference type="Pfam" id="PF12255"/>
    </source>
</evidence>
<evidence type="ECO:0008006" key="9">
    <source>
        <dbReference type="Google" id="ProtNLM"/>
    </source>
</evidence>
<feature type="region of interest" description="Disordered" evidence="4">
    <location>
        <begin position="106"/>
        <end position="164"/>
    </location>
</feature>